<dbReference type="Proteomes" id="UP000319801">
    <property type="component" value="Unassembled WGS sequence"/>
</dbReference>
<dbReference type="SUPFAM" id="SSF56784">
    <property type="entry name" value="HAD-like"/>
    <property type="match status" value="1"/>
</dbReference>
<protein>
    <submittedName>
        <fullName evidence="1">Magnesium-dependent phosphatase 1</fullName>
    </submittedName>
</protein>
<dbReference type="InterPro" id="IPR023214">
    <property type="entry name" value="HAD_sf"/>
</dbReference>
<dbReference type="OrthoDB" id="2865258at2759"/>
<dbReference type="Gene3D" id="3.40.50.1000">
    <property type="entry name" value="HAD superfamily/HAD-like"/>
    <property type="match status" value="1"/>
</dbReference>
<name>A0A556VBM6_BAGYA</name>
<keyword evidence="2" id="KW-1185">Reference proteome</keyword>
<dbReference type="GO" id="GO:0003993">
    <property type="term" value="F:acid phosphatase activity"/>
    <property type="evidence" value="ECO:0007669"/>
    <property type="project" value="TreeGrafter"/>
</dbReference>
<dbReference type="EMBL" id="VCAZ01000215">
    <property type="protein sequence ID" value="TTI46072.1"/>
    <property type="molecule type" value="Genomic_DNA"/>
</dbReference>
<evidence type="ECO:0000313" key="1">
    <source>
        <dbReference type="EMBL" id="TTI46072.1"/>
    </source>
</evidence>
<dbReference type="PANTHER" id="PTHR17901:SF14">
    <property type="entry name" value="MAGNESIUM-DEPENDENT PHOSPHATASE 1"/>
    <property type="match status" value="1"/>
</dbReference>
<dbReference type="AlphaFoldDB" id="A0A556VBM6"/>
<gene>
    <name evidence="1" type="ORF">Baya_15436</name>
</gene>
<reference evidence="1 2" key="1">
    <citation type="journal article" date="2019" name="Genome Biol. Evol.">
        <title>Whole-Genome Sequencing of the Giant Devil Catfish, Bagarius yarrelli.</title>
        <authorList>
            <person name="Jiang W."/>
            <person name="Lv Y."/>
            <person name="Cheng L."/>
            <person name="Yang K."/>
            <person name="Chao B."/>
            <person name="Wang X."/>
            <person name="Li Y."/>
            <person name="Pan X."/>
            <person name="You X."/>
            <person name="Zhang Y."/>
            <person name="Yang J."/>
            <person name="Li J."/>
            <person name="Zhang X."/>
            <person name="Liu S."/>
            <person name="Sun C."/>
            <person name="Yang J."/>
            <person name="Shi Q."/>
        </authorList>
    </citation>
    <scope>NUCLEOTIDE SEQUENCE [LARGE SCALE GENOMIC DNA]</scope>
    <source>
        <strain evidence="1">JWS20170419001</strain>
        <tissue evidence="1">Muscle</tissue>
    </source>
</reference>
<evidence type="ECO:0000313" key="2">
    <source>
        <dbReference type="Proteomes" id="UP000319801"/>
    </source>
</evidence>
<dbReference type="PANTHER" id="PTHR17901">
    <property type="entry name" value="MAGNESIUM-DEPENDENT PHOSPHATASE 1 MDP1"/>
    <property type="match status" value="1"/>
</dbReference>
<accession>A0A556VBM6</accession>
<dbReference type="InterPro" id="IPR010036">
    <property type="entry name" value="MDP_1_eu_arc"/>
</dbReference>
<comment type="caution">
    <text evidence="1">The sequence shown here is derived from an EMBL/GenBank/DDBJ whole genome shotgun (WGS) entry which is preliminary data.</text>
</comment>
<dbReference type="InterPro" id="IPR036412">
    <property type="entry name" value="HAD-like_sf"/>
</dbReference>
<dbReference type="Pfam" id="PF12689">
    <property type="entry name" value="Acid_PPase"/>
    <property type="match status" value="1"/>
</dbReference>
<organism evidence="1 2">
    <name type="scientific">Bagarius yarrelli</name>
    <name type="common">Goonch</name>
    <name type="synonym">Bagrus yarrelli</name>
    <dbReference type="NCBI Taxonomy" id="175774"/>
    <lineage>
        <taxon>Eukaryota</taxon>
        <taxon>Metazoa</taxon>
        <taxon>Chordata</taxon>
        <taxon>Craniata</taxon>
        <taxon>Vertebrata</taxon>
        <taxon>Euteleostomi</taxon>
        <taxon>Actinopterygii</taxon>
        <taxon>Neopterygii</taxon>
        <taxon>Teleostei</taxon>
        <taxon>Ostariophysi</taxon>
        <taxon>Siluriformes</taxon>
        <taxon>Sisoridae</taxon>
        <taxon>Sisorinae</taxon>
        <taxon>Bagarius</taxon>
    </lineage>
</organism>
<proteinExistence type="predicted"/>
<sequence length="69" mass="8044">MDSSNNHARLYEDTRDVLHFLHTQDIQIGVASRTWEVNGANQLLSLYNLDQYISYKEIYPGSKVTHFTK</sequence>